<dbReference type="GO" id="GO:0008080">
    <property type="term" value="F:N-acetyltransferase activity"/>
    <property type="evidence" value="ECO:0007669"/>
    <property type="project" value="InterPro"/>
</dbReference>
<keyword evidence="1 3" id="KW-0808">Transferase</keyword>
<dbReference type="PROSITE" id="PS51186">
    <property type="entry name" value="GNAT"/>
    <property type="match status" value="1"/>
</dbReference>
<dbReference type="InterPro" id="IPR016181">
    <property type="entry name" value="Acyl_CoA_acyltransferase"/>
</dbReference>
<protein>
    <submittedName>
        <fullName evidence="3">GNAT family N-acetyltransferase</fullName>
    </submittedName>
</protein>
<dbReference type="Gene3D" id="3.40.630.30">
    <property type="match status" value="1"/>
</dbReference>
<dbReference type="AlphaFoldDB" id="A0A6G9Y4X2"/>
<dbReference type="KEGG" id="nah:F5544_01095"/>
<evidence type="ECO:0000256" key="1">
    <source>
        <dbReference type="ARBA" id="ARBA00022679"/>
    </source>
</evidence>
<dbReference type="Pfam" id="PF00583">
    <property type="entry name" value="Acetyltransf_1"/>
    <property type="match status" value="1"/>
</dbReference>
<evidence type="ECO:0000313" key="4">
    <source>
        <dbReference type="Proteomes" id="UP000503540"/>
    </source>
</evidence>
<dbReference type="EMBL" id="CP046172">
    <property type="protein sequence ID" value="QIS08150.1"/>
    <property type="molecule type" value="Genomic_DNA"/>
</dbReference>
<name>A0A6G9Y4X2_9NOCA</name>
<feature type="domain" description="N-acetyltransferase" evidence="2">
    <location>
        <begin position="9"/>
        <end position="181"/>
    </location>
</feature>
<evidence type="ECO:0000313" key="3">
    <source>
        <dbReference type="EMBL" id="QIS08150.1"/>
    </source>
</evidence>
<gene>
    <name evidence="3" type="ORF">F5544_01095</name>
</gene>
<organism evidence="3 4">
    <name type="scientific">Nocardia arthritidis</name>
    <dbReference type="NCBI Taxonomy" id="228602"/>
    <lineage>
        <taxon>Bacteria</taxon>
        <taxon>Bacillati</taxon>
        <taxon>Actinomycetota</taxon>
        <taxon>Actinomycetes</taxon>
        <taxon>Mycobacteriales</taxon>
        <taxon>Nocardiaceae</taxon>
        <taxon>Nocardia</taxon>
    </lineage>
</organism>
<dbReference type="InterPro" id="IPR000182">
    <property type="entry name" value="GNAT_dom"/>
</dbReference>
<accession>A0A6G9Y4X2</accession>
<dbReference type="PANTHER" id="PTHR13947:SF37">
    <property type="entry name" value="LD18367P"/>
    <property type="match status" value="1"/>
</dbReference>
<dbReference type="SUPFAM" id="SSF55729">
    <property type="entry name" value="Acyl-CoA N-acyltransferases (Nat)"/>
    <property type="match status" value="1"/>
</dbReference>
<evidence type="ECO:0000259" key="2">
    <source>
        <dbReference type="PROSITE" id="PS51186"/>
    </source>
</evidence>
<proteinExistence type="predicted"/>
<dbReference type="Proteomes" id="UP000503540">
    <property type="component" value="Chromosome"/>
</dbReference>
<dbReference type="InterPro" id="IPR050769">
    <property type="entry name" value="NAT_camello-type"/>
</dbReference>
<keyword evidence="4" id="KW-1185">Reference proteome</keyword>
<dbReference type="PANTHER" id="PTHR13947">
    <property type="entry name" value="GNAT FAMILY N-ACETYLTRANSFERASE"/>
    <property type="match status" value="1"/>
</dbReference>
<reference evidence="3 4" key="1">
    <citation type="journal article" date="2019" name="ACS Chem. Biol.">
        <title>Identification and Mobilization of a Cryptic Antibiotic Biosynthesis Gene Locus from a Human-Pathogenic Nocardia Isolate.</title>
        <authorList>
            <person name="Herisse M."/>
            <person name="Ishida K."/>
            <person name="Porter J.L."/>
            <person name="Howden B."/>
            <person name="Hertweck C."/>
            <person name="Stinear T.P."/>
            <person name="Pidot S.J."/>
        </authorList>
    </citation>
    <scope>NUCLEOTIDE SEQUENCE [LARGE SCALE GENOMIC DNA]</scope>
    <source>
        <strain evidence="3 4">AUSMDU00012717</strain>
    </source>
</reference>
<dbReference type="CDD" id="cd04301">
    <property type="entry name" value="NAT_SF"/>
    <property type="match status" value="1"/>
</dbReference>
<sequence>MAITGPDTVVYRAARPEDAKAINGIDDSFSTNTILTVTSTNDGFALKETPVTPPIHKQFPKDDDHPWGENPTDTIVAVANQQVCGFVTTEYETWNRRLTIVEIRVAPTHRGHGIGRALLNQAIQRAREQGAGHVWLEVTNINTPAIHLYRKAGFTFCGLDTSLYKNTESATETALFMTHPC</sequence>